<dbReference type="STRING" id="870435.A0A0C3NZ90"/>
<evidence type="ECO:0000313" key="6">
    <source>
        <dbReference type="EMBL" id="KIO06160.1"/>
    </source>
</evidence>
<evidence type="ECO:0000256" key="2">
    <source>
        <dbReference type="PROSITE-ProRule" id="PRU00285"/>
    </source>
</evidence>
<evidence type="ECO:0000259" key="5">
    <source>
        <dbReference type="PROSITE" id="PS01031"/>
    </source>
</evidence>
<dbReference type="CDD" id="cd06464">
    <property type="entry name" value="ACD_sHsps-like"/>
    <property type="match status" value="1"/>
</dbReference>
<organism evidence="6 7">
    <name type="scientific">Pisolithus tinctorius Marx 270</name>
    <dbReference type="NCBI Taxonomy" id="870435"/>
    <lineage>
        <taxon>Eukaryota</taxon>
        <taxon>Fungi</taxon>
        <taxon>Dikarya</taxon>
        <taxon>Basidiomycota</taxon>
        <taxon>Agaricomycotina</taxon>
        <taxon>Agaricomycetes</taxon>
        <taxon>Agaricomycetidae</taxon>
        <taxon>Boletales</taxon>
        <taxon>Sclerodermatineae</taxon>
        <taxon>Pisolithaceae</taxon>
        <taxon>Pisolithus</taxon>
    </lineage>
</organism>
<dbReference type="HOGENOM" id="CLU_046737_1_3_1"/>
<evidence type="ECO:0000256" key="1">
    <source>
        <dbReference type="ARBA" id="ARBA00023016"/>
    </source>
</evidence>
<proteinExistence type="inferred from homology"/>
<dbReference type="InterPro" id="IPR031107">
    <property type="entry name" value="Small_HSP"/>
</dbReference>
<protein>
    <recommendedName>
        <fullName evidence="5">SHSP domain-containing protein</fullName>
    </recommendedName>
</protein>
<evidence type="ECO:0000313" key="7">
    <source>
        <dbReference type="Proteomes" id="UP000054217"/>
    </source>
</evidence>
<dbReference type="SUPFAM" id="SSF49764">
    <property type="entry name" value="HSP20-like chaperones"/>
    <property type="match status" value="1"/>
</dbReference>
<dbReference type="EMBL" id="KN831964">
    <property type="protein sequence ID" value="KIO06160.1"/>
    <property type="molecule type" value="Genomic_DNA"/>
</dbReference>
<keyword evidence="7" id="KW-1185">Reference proteome</keyword>
<dbReference type="OrthoDB" id="1431247at2759"/>
<accession>A0A0C3NZ90</accession>
<feature type="compositionally biased region" description="Polar residues" evidence="4">
    <location>
        <begin position="118"/>
        <end position="127"/>
    </location>
</feature>
<dbReference type="InterPro" id="IPR008978">
    <property type="entry name" value="HSP20-like_chaperone"/>
</dbReference>
<dbReference type="Pfam" id="PF00011">
    <property type="entry name" value="HSP20"/>
    <property type="match status" value="1"/>
</dbReference>
<dbReference type="PROSITE" id="PS01031">
    <property type="entry name" value="SHSP"/>
    <property type="match status" value="1"/>
</dbReference>
<reference evidence="6 7" key="1">
    <citation type="submission" date="2014-04" db="EMBL/GenBank/DDBJ databases">
        <authorList>
            <consortium name="DOE Joint Genome Institute"/>
            <person name="Kuo A."/>
            <person name="Kohler A."/>
            <person name="Costa M.D."/>
            <person name="Nagy L.G."/>
            <person name="Floudas D."/>
            <person name="Copeland A."/>
            <person name="Barry K.W."/>
            <person name="Cichocki N."/>
            <person name="Veneault-Fourrey C."/>
            <person name="LaButti K."/>
            <person name="Lindquist E.A."/>
            <person name="Lipzen A."/>
            <person name="Lundell T."/>
            <person name="Morin E."/>
            <person name="Murat C."/>
            <person name="Sun H."/>
            <person name="Tunlid A."/>
            <person name="Henrissat B."/>
            <person name="Grigoriev I.V."/>
            <person name="Hibbett D.S."/>
            <person name="Martin F."/>
            <person name="Nordberg H.P."/>
            <person name="Cantor M.N."/>
            <person name="Hua S.X."/>
        </authorList>
    </citation>
    <scope>NUCLEOTIDE SEQUENCE [LARGE SCALE GENOMIC DNA]</scope>
    <source>
        <strain evidence="6 7">Marx 270</strain>
    </source>
</reference>
<dbReference type="PANTHER" id="PTHR11527">
    <property type="entry name" value="HEAT-SHOCK PROTEIN 20 FAMILY MEMBER"/>
    <property type="match status" value="1"/>
</dbReference>
<keyword evidence="1" id="KW-0346">Stress response</keyword>
<dbReference type="Proteomes" id="UP000054217">
    <property type="component" value="Unassembled WGS sequence"/>
</dbReference>
<evidence type="ECO:0000256" key="3">
    <source>
        <dbReference type="RuleBase" id="RU003616"/>
    </source>
</evidence>
<gene>
    <name evidence="6" type="ORF">M404DRAFT_496471</name>
</gene>
<reference evidence="7" key="2">
    <citation type="submission" date="2015-01" db="EMBL/GenBank/DDBJ databases">
        <title>Evolutionary Origins and Diversification of the Mycorrhizal Mutualists.</title>
        <authorList>
            <consortium name="DOE Joint Genome Institute"/>
            <consortium name="Mycorrhizal Genomics Consortium"/>
            <person name="Kohler A."/>
            <person name="Kuo A."/>
            <person name="Nagy L.G."/>
            <person name="Floudas D."/>
            <person name="Copeland A."/>
            <person name="Barry K.W."/>
            <person name="Cichocki N."/>
            <person name="Veneault-Fourrey C."/>
            <person name="LaButti K."/>
            <person name="Lindquist E.A."/>
            <person name="Lipzen A."/>
            <person name="Lundell T."/>
            <person name="Morin E."/>
            <person name="Murat C."/>
            <person name="Riley R."/>
            <person name="Ohm R."/>
            <person name="Sun H."/>
            <person name="Tunlid A."/>
            <person name="Henrissat B."/>
            <person name="Grigoriev I.V."/>
            <person name="Hibbett D.S."/>
            <person name="Martin F."/>
        </authorList>
    </citation>
    <scope>NUCLEOTIDE SEQUENCE [LARGE SCALE GENOMIC DNA]</scope>
    <source>
        <strain evidence="7">Marx 270</strain>
    </source>
</reference>
<dbReference type="InParanoid" id="A0A0C3NZ90"/>
<feature type="region of interest" description="Disordered" evidence="4">
    <location>
        <begin position="87"/>
        <end position="127"/>
    </location>
</feature>
<evidence type="ECO:0000256" key="4">
    <source>
        <dbReference type="SAM" id="MobiDB-lite"/>
    </source>
</evidence>
<sequence>MSIARQLLREFRPLMQMFEEPFGRSAVGYGFPHHHSLFSDPFFGSVNALRPAVDVSEEGDKYVVEADLPGVKKENVEIIVGDGGRSITIQGKTPASRRNAPEPQSQEVDNDTAASEGAVTTTDQSQNQLTTERLWSGSSVFTRTVWLPRPVDRSKVKAKLEDGILTLQAAKAEDQETVKVPVE</sequence>
<feature type="domain" description="SHSP" evidence="5">
    <location>
        <begin position="44"/>
        <end position="183"/>
    </location>
</feature>
<dbReference type="InterPro" id="IPR002068">
    <property type="entry name" value="A-crystallin/Hsp20_dom"/>
</dbReference>
<comment type="similarity">
    <text evidence="2 3">Belongs to the small heat shock protein (HSP20) family.</text>
</comment>
<name>A0A0C3NZ90_PISTI</name>
<dbReference type="Gene3D" id="2.60.40.790">
    <property type="match status" value="1"/>
</dbReference>
<dbReference type="AlphaFoldDB" id="A0A0C3NZ90"/>